<keyword evidence="6 15" id="KW-0863">Zinc-finger</keyword>
<keyword evidence="5 15" id="KW-0227">DNA damage</keyword>
<keyword evidence="4 15" id="KW-0479">Metal-binding</keyword>
<dbReference type="NCBIfam" id="TIGR00577">
    <property type="entry name" value="fpg"/>
    <property type="match status" value="1"/>
</dbReference>
<evidence type="ECO:0000256" key="14">
    <source>
        <dbReference type="ARBA" id="ARBA00044632"/>
    </source>
</evidence>
<comment type="catalytic activity">
    <reaction evidence="1 15">
        <text>Hydrolysis of DNA containing ring-opened 7-methylguanine residues, releasing 2,6-diamino-4-hydroxy-5-(N-methyl)formamidopyrimidine.</text>
        <dbReference type="EC" id="3.2.2.23"/>
    </reaction>
</comment>
<evidence type="ECO:0000256" key="5">
    <source>
        <dbReference type="ARBA" id="ARBA00022763"/>
    </source>
</evidence>
<dbReference type="Gene3D" id="1.10.8.50">
    <property type="match status" value="1"/>
</dbReference>
<feature type="domain" description="FPG-type" evidence="16">
    <location>
        <begin position="240"/>
        <end position="274"/>
    </location>
</feature>
<evidence type="ECO:0000313" key="18">
    <source>
        <dbReference type="EMBL" id="MFD0870144.1"/>
    </source>
</evidence>
<dbReference type="PANTHER" id="PTHR22993:SF9">
    <property type="entry name" value="FORMAMIDOPYRIMIDINE-DNA GLYCOSYLASE"/>
    <property type="match status" value="1"/>
</dbReference>
<feature type="domain" description="Formamidopyrimidine-DNA glycosylase catalytic" evidence="17">
    <location>
        <begin position="2"/>
        <end position="115"/>
    </location>
</feature>
<keyword evidence="9 15" id="KW-0238">DNA-binding</keyword>
<keyword evidence="13 15" id="KW-0326">Glycosidase</keyword>
<dbReference type="Pfam" id="PF01149">
    <property type="entry name" value="Fapy_DNA_glyco"/>
    <property type="match status" value="1"/>
</dbReference>
<feature type="active site" description="Schiff-base intermediate with DNA" evidence="15">
    <location>
        <position position="2"/>
    </location>
</feature>
<dbReference type="InterPro" id="IPR020629">
    <property type="entry name" value="FPG_Glyclase"/>
</dbReference>
<comment type="subunit">
    <text evidence="3 15">Monomer.</text>
</comment>
<feature type="binding site" evidence="15">
    <location>
        <position position="155"/>
    </location>
    <ligand>
        <name>DNA</name>
        <dbReference type="ChEBI" id="CHEBI:16991"/>
    </ligand>
</feature>
<dbReference type="SUPFAM" id="SSF46946">
    <property type="entry name" value="S13-like H2TH domain"/>
    <property type="match status" value="1"/>
</dbReference>
<dbReference type="InterPro" id="IPR015886">
    <property type="entry name" value="H2TH_FPG"/>
</dbReference>
<comment type="similarity">
    <text evidence="2 15">Belongs to the FPG family.</text>
</comment>
<comment type="function">
    <text evidence="15">Involved in base excision repair of DNA damaged by oxidation or by mutagenic agents. Acts as DNA glycosylase that recognizes and removes damaged bases. Has a preference for oxidized purines, such as 7,8-dihydro-8-oxoguanine (8-oxoG). Has AP (apurinic/apyrimidinic) lyase activity and introduces nicks in the DNA strand. Cleaves the DNA backbone by beta-delta elimination to generate a single-strand break at the site of the removed base with both 3'- and 5'-phosphates.</text>
</comment>
<dbReference type="RefSeq" id="WP_144932128.1">
    <property type="nucleotide sequence ID" value="NZ_JBHTIU010000039.1"/>
</dbReference>
<evidence type="ECO:0000256" key="15">
    <source>
        <dbReference type="HAMAP-Rule" id="MF_00103"/>
    </source>
</evidence>
<dbReference type="SUPFAM" id="SSF81624">
    <property type="entry name" value="N-terminal domain of MutM-like DNA repair proteins"/>
    <property type="match status" value="1"/>
</dbReference>
<evidence type="ECO:0000259" key="17">
    <source>
        <dbReference type="PROSITE" id="PS51068"/>
    </source>
</evidence>
<comment type="cofactor">
    <cofactor evidence="15">
        <name>Zn(2+)</name>
        <dbReference type="ChEBI" id="CHEBI:29105"/>
    </cofactor>
    <text evidence="15">Binds 1 zinc ion per subunit.</text>
</comment>
<dbReference type="PANTHER" id="PTHR22993">
    <property type="entry name" value="FORMAMIDOPYRIMIDINE-DNA GLYCOSYLASE"/>
    <property type="match status" value="1"/>
</dbReference>
<keyword evidence="8 15" id="KW-0862">Zinc</keyword>
<dbReference type="CDD" id="cd08966">
    <property type="entry name" value="EcFpg-like_N"/>
    <property type="match status" value="1"/>
</dbReference>
<comment type="caution">
    <text evidence="18">The sequence shown here is derived from an EMBL/GenBank/DDBJ whole genome shotgun (WGS) entry which is preliminary data.</text>
</comment>
<feature type="active site" description="Proton donor" evidence="15">
    <location>
        <position position="3"/>
    </location>
</feature>
<accession>A0ABW3DC64</accession>
<feature type="binding site" evidence="15">
    <location>
        <position position="93"/>
    </location>
    <ligand>
        <name>DNA</name>
        <dbReference type="ChEBI" id="CHEBI:16991"/>
    </ligand>
</feature>
<evidence type="ECO:0000256" key="1">
    <source>
        <dbReference type="ARBA" id="ARBA00001668"/>
    </source>
</evidence>
<evidence type="ECO:0000256" key="6">
    <source>
        <dbReference type="ARBA" id="ARBA00022771"/>
    </source>
</evidence>
<proteinExistence type="inferred from homology"/>
<dbReference type="SMART" id="SM01232">
    <property type="entry name" value="H2TH"/>
    <property type="match status" value="1"/>
</dbReference>
<dbReference type="EC" id="4.2.99.18" evidence="15"/>
<dbReference type="InterPro" id="IPR010663">
    <property type="entry name" value="Znf_FPG/IleRS"/>
</dbReference>
<feature type="active site" description="Proton donor; for beta-elimination activity" evidence="15">
    <location>
        <position position="60"/>
    </location>
</feature>
<organism evidence="18 19">
    <name type="scientific">Paenibacillus residui</name>
    <dbReference type="NCBI Taxonomy" id="629724"/>
    <lineage>
        <taxon>Bacteria</taxon>
        <taxon>Bacillati</taxon>
        <taxon>Bacillota</taxon>
        <taxon>Bacilli</taxon>
        <taxon>Bacillales</taxon>
        <taxon>Paenibacillaceae</taxon>
        <taxon>Paenibacillus</taxon>
    </lineage>
</organism>
<evidence type="ECO:0000256" key="7">
    <source>
        <dbReference type="ARBA" id="ARBA00022801"/>
    </source>
</evidence>
<comment type="catalytic activity">
    <reaction evidence="14 15">
        <text>2'-deoxyribonucleotide-(2'-deoxyribose 5'-phosphate)-2'-deoxyribonucleotide-DNA = a 3'-end 2'-deoxyribonucleotide-(2,3-dehydro-2,3-deoxyribose 5'-phosphate)-DNA + a 5'-end 5'-phospho-2'-deoxyribonucleoside-DNA + H(+)</text>
        <dbReference type="Rhea" id="RHEA:66592"/>
        <dbReference type="Rhea" id="RHEA-COMP:13180"/>
        <dbReference type="Rhea" id="RHEA-COMP:16897"/>
        <dbReference type="Rhea" id="RHEA-COMP:17067"/>
        <dbReference type="ChEBI" id="CHEBI:15378"/>
        <dbReference type="ChEBI" id="CHEBI:136412"/>
        <dbReference type="ChEBI" id="CHEBI:157695"/>
        <dbReference type="ChEBI" id="CHEBI:167181"/>
        <dbReference type="EC" id="4.2.99.18"/>
    </reaction>
</comment>
<feature type="binding site" evidence="15">
    <location>
        <position position="112"/>
    </location>
    <ligand>
        <name>DNA</name>
        <dbReference type="ChEBI" id="CHEBI:16991"/>
    </ligand>
</feature>
<dbReference type="PROSITE" id="PS51068">
    <property type="entry name" value="FPG_CAT"/>
    <property type="match status" value="1"/>
</dbReference>
<dbReference type="Pfam" id="PF06827">
    <property type="entry name" value="zf-FPG_IleRS"/>
    <property type="match status" value="1"/>
</dbReference>
<dbReference type="InterPro" id="IPR012319">
    <property type="entry name" value="FPG_cat"/>
</dbReference>
<dbReference type="InterPro" id="IPR010979">
    <property type="entry name" value="Ribosomal_uS13-like_H2TH"/>
</dbReference>
<dbReference type="NCBIfam" id="NF002211">
    <property type="entry name" value="PRK01103.1"/>
    <property type="match status" value="1"/>
</dbReference>
<protein>
    <recommendedName>
        <fullName evidence="15">Formamidopyrimidine-DNA glycosylase</fullName>
        <shortName evidence="15">Fapy-DNA glycosylase</shortName>
        <ecNumber evidence="15">3.2.2.23</ecNumber>
    </recommendedName>
    <alternativeName>
        <fullName evidence="15">DNA-(apurinic or apyrimidinic site) lyase MutM</fullName>
        <shortName evidence="15">AP lyase MutM</shortName>
        <ecNumber evidence="15">4.2.99.18</ecNumber>
    </alternativeName>
</protein>
<dbReference type="Proteomes" id="UP001597120">
    <property type="component" value="Unassembled WGS sequence"/>
</dbReference>
<keyword evidence="12 15" id="KW-0511">Multifunctional enzyme</keyword>
<dbReference type="HAMAP" id="MF_00103">
    <property type="entry name" value="Fapy_DNA_glycosyl"/>
    <property type="match status" value="1"/>
</dbReference>
<keyword evidence="19" id="KW-1185">Reference proteome</keyword>
<evidence type="ECO:0000256" key="10">
    <source>
        <dbReference type="ARBA" id="ARBA00023204"/>
    </source>
</evidence>
<reference evidence="19" key="1">
    <citation type="journal article" date="2019" name="Int. J. Syst. Evol. Microbiol.">
        <title>The Global Catalogue of Microorganisms (GCM) 10K type strain sequencing project: providing services to taxonomists for standard genome sequencing and annotation.</title>
        <authorList>
            <consortium name="The Broad Institute Genomics Platform"/>
            <consortium name="The Broad Institute Genome Sequencing Center for Infectious Disease"/>
            <person name="Wu L."/>
            <person name="Ma J."/>
        </authorList>
    </citation>
    <scope>NUCLEOTIDE SEQUENCE [LARGE SCALE GENOMIC DNA]</scope>
    <source>
        <strain evidence="19">CCUG 57263</strain>
    </source>
</reference>
<keyword evidence="11 15" id="KW-0456">Lyase</keyword>
<keyword evidence="10 15" id="KW-0234">DNA repair</keyword>
<evidence type="ECO:0000256" key="3">
    <source>
        <dbReference type="ARBA" id="ARBA00011245"/>
    </source>
</evidence>
<evidence type="ECO:0000256" key="4">
    <source>
        <dbReference type="ARBA" id="ARBA00022723"/>
    </source>
</evidence>
<dbReference type="EC" id="3.2.2.23" evidence="15"/>
<dbReference type="InterPro" id="IPR015887">
    <property type="entry name" value="DNA_glyclase_Znf_dom_DNA_BS"/>
</dbReference>
<evidence type="ECO:0000313" key="19">
    <source>
        <dbReference type="Proteomes" id="UP001597120"/>
    </source>
</evidence>
<name>A0ABW3DC64_9BACL</name>
<feature type="active site" description="Proton donor; for delta-elimination activity" evidence="15">
    <location>
        <position position="264"/>
    </location>
</feature>
<keyword evidence="7 15" id="KW-0378">Hydrolase</keyword>
<dbReference type="PROSITE" id="PS51066">
    <property type="entry name" value="ZF_FPG_2"/>
    <property type="match status" value="1"/>
</dbReference>
<dbReference type="Pfam" id="PF06831">
    <property type="entry name" value="H2TH"/>
    <property type="match status" value="1"/>
</dbReference>
<dbReference type="Gene3D" id="3.20.190.10">
    <property type="entry name" value="MutM-like, N-terminal"/>
    <property type="match status" value="1"/>
</dbReference>
<evidence type="ECO:0000256" key="12">
    <source>
        <dbReference type="ARBA" id="ARBA00023268"/>
    </source>
</evidence>
<evidence type="ECO:0000259" key="16">
    <source>
        <dbReference type="PROSITE" id="PS51066"/>
    </source>
</evidence>
<evidence type="ECO:0000256" key="2">
    <source>
        <dbReference type="ARBA" id="ARBA00009409"/>
    </source>
</evidence>
<dbReference type="PROSITE" id="PS01242">
    <property type="entry name" value="ZF_FPG_1"/>
    <property type="match status" value="1"/>
</dbReference>
<dbReference type="InterPro" id="IPR035937">
    <property type="entry name" value="FPG_N"/>
</dbReference>
<dbReference type="SMART" id="SM00898">
    <property type="entry name" value="Fapy_DNA_glyco"/>
    <property type="match status" value="1"/>
</dbReference>
<sequence>MPELPEVETVVQTLNKLVKGKNINEVSVHLARIIQRPSDPDEFCAILRGRSIHNIERRGKFIRFLLDGLVLVSHLRMEGRYGLYQSDEPVEKHTHVIFHFDDGTELRYKDVRQFGTMHLFSPGEEFVQPPLHKLGLEPLGPEFTFEAFREQISPRSTKIKPLLLNQERIAGIGNIYADEALFRAGIHPERTADSLTRKELLRLHEAIIETLQEAVSAGGSSIKSYVNGQGEMGMFQQSLNVYGRKDMPCNECGQLVAKTVLGGRGTHYCPSCQPLKRRKVRR</sequence>
<evidence type="ECO:0000256" key="8">
    <source>
        <dbReference type="ARBA" id="ARBA00022833"/>
    </source>
</evidence>
<dbReference type="EMBL" id="JBHTIU010000039">
    <property type="protein sequence ID" value="MFD0870144.1"/>
    <property type="molecule type" value="Genomic_DNA"/>
</dbReference>
<dbReference type="InterPro" id="IPR000214">
    <property type="entry name" value="Znf_DNA_glyclase/AP_lyase"/>
</dbReference>
<evidence type="ECO:0000256" key="13">
    <source>
        <dbReference type="ARBA" id="ARBA00023295"/>
    </source>
</evidence>
<dbReference type="SUPFAM" id="SSF57716">
    <property type="entry name" value="Glucocorticoid receptor-like (DNA-binding domain)"/>
    <property type="match status" value="1"/>
</dbReference>
<dbReference type="GO" id="GO:0008534">
    <property type="term" value="F:oxidized purine nucleobase lesion DNA N-glycosylase activity"/>
    <property type="evidence" value="ECO:0007669"/>
    <property type="project" value="UniProtKB-EC"/>
</dbReference>
<gene>
    <name evidence="15 18" type="primary">mutM</name>
    <name evidence="15" type="synonym">fpg</name>
    <name evidence="18" type="ORF">ACFQ03_13365</name>
</gene>
<evidence type="ECO:0000256" key="11">
    <source>
        <dbReference type="ARBA" id="ARBA00023239"/>
    </source>
</evidence>
<evidence type="ECO:0000256" key="9">
    <source>
        <dbReference type="ARBA" id="ARBA00023125"/>
    </source>
</evidence>